<accession>A0A0C9TVP4</accession>
<dbReference type="HOGENOM" id="CLU_169846_1_0_1"/>
<sequence length="58" mass="6754">LSFDSYLSQWIPIRNGIGQEDPLSMVLYMIYNTDLVEVAEPTRKREKTLAYVDDVVFI</sequence>
<name>A0A0C9TVP4_PAXIN</name>
<feature type="domain" description="Reverse transcriptase" evidence="1">
    <location>
        <begin position="1"/>
        <end position="58"/>
    </location>
</feature>
<dbReference type="AlphaFoldDB" id="A0A0C9TVP4"/>
<reference evidence="2 3" key="1">
    <citation type="submission" date="2014-06" db="EMBL/GenBank/DDBJ databases">
        <authorList>
            <consortium name="DOE Joint Genome Institute"/>
            <person name="Kuo A."/>
            <person name="Kohler A."/>
            <person name="Nagy L.G."/>
            <person name="Floudas D."/>
            <person name="Copeland A."/>
            <person name="Barry K.W."/>
            <person name="Cichocki N."/>
            <person name="Veneault-Fourrey C."/>
            <person name="LaButti K."/>
            <person name="Lindquist E.A."/>
            <person name="Lipzen A."/>
            <person name="Lundell T."/>
            <person name="Morin E."/>
            <person name="Murat C."/>
            <person name="Sun H."/>
            <person name="Tunlid A."/>
            <person name="Henrissat B."/>
            <person name="Grigoriev I.V."/>
            <person name="Hibbett D.S."/>
            <person name="Martin F."/>
            <person name="Nordberg H.P."/>
            <person name="Cantor M.N."/>
            <person name="Hua S.X."/>
        </authorList>
    </citation>
    <scope>NUCLEOTIDE SEQUENCE [LARGE SCALE GENOMIC DNA]</scope>
    <source>
        <strain evidence="2 3">ATCC 200175</strain>
    </source>
</reference>
<reference evidence="3" key="2">
    <citation type="submission" date="2015-01" db="EMBL/GenBank/DDBJ databases">
        <title>Evolutionary Origins and Diversification of the Mycorrhizal Mutualists.</title>
        <authorList>
            <consortium name="DOE Joint Genome Institute"/>
            <consortium name="Mycorrhizal Genomics Consortium"/>
            <person name="Kohler A."/>
            <person name="Kuo A."/>
            <person name="Nagy L.G."/>
            <person name="Floudas D."/>
            <person name="Copeland A."/>
            <person name="Barry K.W."/>
            <person name="Cichocki N."/>
            <person name="Veneault-Fourrey C."/>
            <person name="LaButti K."/>
            <person name="Lindquist E.A."/>
            <person name="Lipzen A."/>
            <person name="Lundell T."/>
            <person name="Morin E."/>
            <person name="Murat C."/>
            <person name="Riley R."/>
            <person name="Ohm R."/>
            <person name="Sun H."/>
            <person name="Tunlid A."/>
            <person name="Henrissat B."/>
            <person name="Grigoriev I.V."/>
            <person name="Hibbett D.S."/>
            <person name="Martin F."/>
        </authorList>
    </citation>
    <scope>NUCLEOTIDE SEQUENCE [LARGE SCALE GENOMIC DNA]</scope>
    <source>
        <strain evidence="3">ATCC 200175</strain>
    </source>
</reference>
<organism evidence="2 3">
    <name type="scientific">Paxillus involutus ATCC 200175</name>
    <dbReference type="NCBI Taxonomy" id="664439"/>
    <lineage>
        <taxon>Eukaryota</taxon>
        <taxon>Fungi</taxon>
        <taxon>Dikarya</taxon>
        <taxon>Basidiomycota</taxon>
        <taxon>Agaricomycotina</taxon>
        <taxon>Agaricomycetes</taxon>
        <taxon>Agaricomycetidae</taxon>
        <taxon>Boletales</taxon>
        <taxon>Paxilineae</taxon>
        <taxon>Paxillaceae</taxon>
        <taxon>Paxillus</taxon>
    </lineage>
</organism>
<gene>
    <name evidence="2" type="ORF">PAXINDRAFT_54269</name>
</gene>
<evidence type="ECO:0000259" key="1">
    <source>
        <dbReference type="PROSITE" id="PS50878"/>
    </source>
</evidence>
<dbReference type="OrthoDB" id="3044497at2759"/>
<keyword evidence="3" id="KW-1185">Reference proteome</keyword>
<dbReference type="InterPro" id="IPR000477">
    <property type="entry name" value="RT_dom"/>
</dbReference>
<protein>
    <recommendedName>
        <fullName evidence="1">Reverse transcriptase domain-containing protein</fullName>
    </recommendedName>
</protein>
<evidence type="ECO:0000313" key="2">
    <source>
        <dbReference type="EMBL" id="KIJ11391.1"/>
    </source>
</evidence>
<feature type="non-terminal residue" evidence="2">
    <location>
        <position position="58"/>
    </location>
</feature>
<feature type="non-terminal residue" evidence="2">
    <location>
        <position position="1"/>
    </location>
</feature>
<evidence type="ECO:0000313" key="3">
    <source>
        <dbReference type="Proteomes" id="UP000053647"/>
    </source>
</evidence>
<dbReference type="Proteomes" id="UP000053647">
    <property type="component" value="Unassembled WGS sequence"/>
</dbReference>
<dbReference type="EMBL" id="KN819380">
    <property type="protein sequence ID" value="KIJ11391.1"/>
    <property type="molecule type" value="Genomic_DNA"/>
</dbReference>
<proteinExistence type="predicted"/>
<dbReference type="PROSITE" id="PS50878">
    <property type="entry name" value="RT_POL"/>
    <property type="match status" value="1"/>
</dbReference>